<feature type="compositionally biased region" description="Basic and acidic residues" evidence="1">
    <location>
        <begin position="66"/>
        <end position="76"/>
    </location>
</feature>
<sequence length="209" mass="24308">MARTRPSARRRRKMRNDREELRQAVAKQEQEEAEATAQGAASSSQALTTTNVTAATTEASNSASAHDAKETTDATKARRYKRRHLPDRHYYRREDYFEGRFSALERRVNESITRGCATLDADYRAHNNILRRITELLTKKEEEIQRTHQEGMAAMGKVVSRLEGEVKNIADENLTLHEKLLKERRRVREMLREHQSRELDLLERLHANL</sequence>
<dbReference type="Proteomes" id="UP000572754">
    <property type="component" value="Unassembled WGS sequence"/>
</dbReference>
<reference evidence="3" key="1">
    <citation type="journal article" date="2020" name="BMC Genomics">
        <title>Correction to: Identification and distribution of gene clusters required for synthesis of sphingolipid metabolism inhibitors in diverse species of the filamentous fungus Fusarium.</title>
        <authorList>
            <person name="Kim H.S."/>
            <person name="Lohmar J.M."/>
            <person name="Busman M."/>
            <person name="Brown D.W."/>
            <person name="Naumann T.A."/>
            <person name="Divon H.H."/>
            <person name="Lysoe E."/>
            <person name="Uhlig S."/>
            <person name="Proctor R.H."/>
        </authorList>
    </citation>
    <scope>NUCLEOTIDE SEQUENCE [LARGE SCALE GENOMIC DNA]</scope>
    <source>
        <strain evidence="3">NRRL 25331</strain>
    </source>
</reference>
<organism evidence="2 3">
    <name type="scientific">Fusarium circinatum</name>
    <name type="common">Pitch canker fungus</name>
    <name type="synonym">Gibberella circinata</name>
    <dbReference type="NCBI Taxonomy" id="48490"/>
    <lineage>
        <taxon>Eukaryota</taxon>
        <taxon>Fungi</taxon>
        <taxon>Dikarya</taxon>
        <taxon>Ascomycota</taxon>
        <taxon>Pezizomycotina</taxon>
        <taxon>Sordariomycetes</taxon>
        <taxon>Hypocreomycetidae</taxon>
        <taxon>Hypocreales</taxon>
        <taxon>Nectriaceae</taxon>
        <taxon>Fusarium</taxon>
        <taxon>Fusarium fujikuroi species complex</taxon>
    </lineage>
</organism>
<proteinExistence type="predicted"/>
<feature type="compositionally biased region" description="Basic residues" evidence="1">
    <location>
        <begin position="1"/>
        <end position="15"/>
    </location>
</feature>
<feature type="compositionally biased region" description="Low complexity" evidence="1">
    <location>
        <begin position="35"/>
        <end position="65"/>
    </location>
</feature>
<protein>
    <submittedName>
        <fullName evidence="2">Uncharacterized protein</fullName>
    </submittedName>
</protein>
<accession>A0A8H5SW48</accession>
<gene>
    <name evidence="2" type="ORF">FCIRC_11985</name>
</gene>
<reference evidence="2 3" key="2">
    <citation type="submission" date="2020-05" db="EMBL/GenBank/DDBJ databases">
        <title>Identification and distribution of gene clusters putatively required for synthesis of sphingolipid metabolism inhibitors in phylogenetically diverse species of the filamentous fungus Fusarium.</title>
        <authorList>
            <person name="Kim H.-S."/>
            <person name="Busman M."/>
            <person name="Brown D.W."/>
            <person name="Divon H."/>
            <person name="Uhlig S."/>
            <person name="Proctor R.H."/>
        </authorList>
    </citation>
    <scope>NUCLEOTIDE SEQUENCE [LARGE SCALE GENOMIC DNA]</scope>
    <source>
        <strain evidence="2 3">NRRL 25331</strain>
    </source>
</reference>
<feature type="region of interest" description="Disordered" evidence="1">
    <location>
        <begin position="1"/>
        <end position="81"/>
    </location>
</feature>
<name>A0A8H5SW48_FUSCI</name>
<comment type="caution">
    <text evidence="2">The sequence shown here is derived from an EMBL/GenBank/DDBJ whole genome shotgun (WGS) entry which is preliminary data.</text>
</comment>
<evidence type="ECO:0000256" key="1">
    <source>
        <dbReference type="SAM" id="MobiDB-lite"/>
    </source>
</evidence>
<dbReference type="AlphaFoldDB" id="A0A8H5SW48"/>
<evidence type="ECO:0000313" key="2">
    <source>
        <dbReference type="EMBL" id="KAF5661059.1"/>
    </source>
</evidence>
<keyword evidence="3" id="KW-1185">Reference proteome</keyword>
<dbReference type="EMBL" id="JAAQPE010000497">
    <property type="protein sequence ID" value="KAF5661059.1"/>
    <property type="molecule type" value="Genomic_DNA"/>
</dbReference>
<evidence type="ECO:0000313" key="3">
    <source>
        <dbReference type="Proteomes" id="UP000572754"/>
    </source>
</evidence>